<name>A0ABR3MID3_9TELE</name>
<dbReference type="Proteomes" id="UP001558613">
    <property type="component" value="Unassembled WGS sequence"/>
</dbReference>
<dbReference type="EMBL" id="JAYMGO010000012">
    <property type="protein sequence ID" value="KAL1264803.1"/>
    <property type="molecule type" value="Genomic_DNA"/>
</dbReference>
<keyword evidence="2" id="KW-1185">Reference proteome</keyword>
<comment type="caution">
    <text evidence="1">The sequence shown here is derived from an EMBL/GenBank/DDBJ whole genome shotgun (WGS) entry which is preliminary data.</text>
</comment>
<protein>
    <submittedName>
        <fullName evidence="1">Uncharacterized protein</fullName>
    </submittedName>
</protein>
<evidence type="ECO:0000313" key="1">
    <source>
        <dbReference type="EMBL" id="KAL1264803.1"/>
    </source>
</evidence>
<sequence length="68" mass="7828">MALPCVRLNGVEQISAVCQLWEPRSSILQLRHYHRAEMQAWKILPNKYGACKLINGECFDCDQEIIVP</sequence>
<gene>
    <name evidence="1" type="ORF">QQF64_005158</name>
</gene>
<reference evidence="1 2" key="1">
    <citation type="submission" date="2023-09" db="EMBL/GenBank/DDBJ databases">
        <authorList>
            <person name="Wang M."/>
        </authorList>
    </citation>
    <scope>NUCLEOTIDE SEQUENCE [LARGE SCALE GENOMIC DNA]</scope>
    <source>
        <strain evidence="1">GT-2023</strain>
        <tissue evidence="1">Liver</tissue>
    </source>
</reference>
<evidence type="ECO:0000313" key="2">
    <source>
        <dbReference type="Proteomes" id="UP001558613"/>
    </source>
</evidence>
<accession>A0ABR3MID3</accession>
<organism evidence="1 2">
    <name type="scientific">Cirrhinus molitorella</name>
    <name type="common">mud carp</name>
    <dbReference type="NCBI Taxonomy" id="172907"/>
    <lineage>
        <taxon>Eukaryota</taxon>
        <taxon>Metazoa</taxon>
        <taxon>Chordata</taxon>
        <taxon>Craniata</taxon>
        <taxon>Vertebrata</taxon>
        <taxon>Euteleostomi</taxon>
        <taxon>Actinopterygii</taxon>
        <taxon>Neopterygii</taxon>
        <taxon>Teleostei</taxon>
        <taxon>Ostariophysi</taxon>
        <taxon>Cypriniformes</taxon>
        <taxon>Cyprinidae</taxon>
        <taxon>Labeoninae</taxon>
        <taxon>Labeonini</taxon>
        <taxon>Cirrhinus</taxon>
    </lineage>
</organism>
<proteinExistence type="predicted"/>